<proteinExistence type="predicted"/>
<feature type="compositionally biased region" description="Acidic residues" evidence="1">
    <location>
        <begin position="87"/>
        <end position="100"/>
    </location>
</feature>
<accession>R7RWZ9</accession>
<dbReference type="AlphaFoldDB" id="R7RWZ9"/>
<dbReference type="KEGG" id="shs:STEHIDRAFT_126560"/>
<protein>
    <submittedName>
        <fullName evidence="2">Uncharacterized protein</fullName>
    </submittedName>
</protein>
<feature type="region of interest" description="Disordered" evidence="1">
    <location>
        <begin position="56"/>
        <end position="103"/>
    </location>
</feature>
<reference evidence="3" key="1">
    <citation type="journal article" date="2012" name="Science">
        <title>The Paleozoic origin of enzymatic lignin decomposition reconstructed from 31 fungal genomes.</title>
        <authorList>
            <person name="Floudas D."/>
            <person name="Binder M."/>
            <person name="Riley R."/>
            <person name="Barry K."/>
            <person name="Blanchette R.A."/>
            <person name="Henrissat B."/>
            <person name="Martinez A.T."/>
            <person name="Otillar R."/>
            <person name="Spatafora J.W."/>
            <person name="Yadav J.S."/>
            <person name="Aerts A."/>
            <person name="Benoit I."/>
            <person name="Boyd A."/>
            <person name="Carlson A."/>
            <person name="Copeland A."/>
            <person name="Coutinho P.M."/>
            <person name="de Vries R.P."/>
            <person name="Ferreira P."/>
            <person name="Findley K."/>
            <person name="Foster B."/>
            <person name="Gaskell J."/>
            <person name="Glotzer D."/>
            <person name="Gorecki P."/>
            <person name="Heitman J."/>
            <person name="Hesse C."/>
            <person name="Hori C."/>
            <person name="Igarashi K."/>
            <person name="Jurgens J.A."/>
            <person name="Kallen N."/>
            <person name="Kersten P."/>
            <person name="Kohler A."/>
            <person name="Kuees U."/>
            <person name="Kumar T.K.A."/>
            <person name="Kuo A."/>
            <person name="LaButti K."/>
            <person name="Larrondo L.F."/>
            <person name="Lindquist E."/>
            <person name="Ling A."/>
            <person name="Lombard V."/>
            <person name="Lucas S."/>
            <person name="Lundell T."/>
            <person name="Martin R."/>
            <person name="McLaughlin D.J."/>
            <person name="Morgenstern I."/>
            <person name="Morin E."/>
            <person name="Murat C."/>
            <person name="Nagy L.G."/>
            <person name="Nolan M."/>
            <person name="Ohm R.A."/>
            <person name="Patyshakuliyeva A."/>
            <person name="Rokas A."/>
            <person name="Ruiz-Duenas F.J."/>
            <person name="Sabat G."/>
            <person name="Salamov A."/>
            <person name="Samejima M."/>
            <person name="Schmutz J."/>
            <person name="Slot J.C."/>
            <person name="St John F."/>
            <person name="Stenlid J."/>
            <person name="Sun H."/>
            <person name="Sun S."/>
            <person name="Syed K."/>
            <person name="Tsang A."/>
            <person name="Wiebenga A."/>
            <person name="Young D."/>
            <person name="Pisabarro A."/>
            <person name="Eastwood D.C."/>
            <person name="Martin F."/>
            <person name="Cullen D."/>
            <person name="Grigoriev I.V."/>
            <person name="Hibbett D.S."/>
        </authorList>
    </citation>
    <scope>NUCLEOTIDE SEQUENCE [LARGE SCALE GENOMIC DNA]</scope>
    <source>
        <strain evidence="3">FP-91666</strain>
    </source>
</reference>
<gene>
    <name evidence="2" type="ORF">STEHIDRAFT_126560</name>
</gene>
<feature type="compositionally biased region" description="Acidic residues" evidence="1">
    <location>
        <begin position="56"/>
        <end position="70"/>
    </location>
</feature>
<name>R7RWZ9_STEHR</name>
<keyword evidence="3" id="KW-1185">Reference proteome</keyword>
<evidence type="ECO:0000256" key="1">
    <source>
        <dbReference type="SAM" id="MobiDB-lite"/>
    </source>
</evidence>
<organism evidence="2 3">
    <name type="scientific">Stereum hirsutum (strain FP-91666)</name>
    <name type="common">White-rot fungus</name>
    <dbReference type="NCBI Taxonomy" id="721885"/>
    <lineage>
        <taxon>Eukaryota</taxon>
        <taxon>Fungi</taxon>
        <taxon>Dikarya</taxon>
        <taxon>Basidiomycota</taxon>
        <taxon>Agaricomycotina</taxon>
        <taxon>Agaricomycetes</taxon>
        <taxon>Russulales</taxon>
        <taxon>Stereaceae</taxon>
        <taxon>Stereum</taxon>
    </lineage>
</organism>
<evidence type="ECO:0000313" key="3">
    <source>
        <dbReference type="Proteomes" id="UP000053927"/>
    </source>
</evidence>
<sequence>MARRIAEFRAKRDVSVYKEYYGDDWEEEKHDEKYAYAHVYEEKVVEKSRYEYEVFEADDEEEEDVEDVEEPVEKPVPIEGSAPTDDVALEEVQEDDEPVSDEPLKTQAEWHALFHEALACIATEKNAELWLEPGQPRKFICARGNNAEKLSSEDIQAEVFYKTLYTNLKIVEDARKNYDPADEDQDSD</sequence>
<dbReference type="GeneID" id="18797788"/>
<dbReference type="RefSeq" id="XP_007311634.1">
    <property type="nucleotide sequence ID" value="XM_007311572.1"/>
</dbReference>
<dbReference type="Proteomes" id="UP000053927">
    <property type="component" value="Unassembled WGS sequence"/>
</dbReference>
<evidence type="ECO:0000313" key="2">
    <source>
        <dbReference type="EMBL" id="EIM79338.1"/>
    </source>
</evidence>
<dbReference type="EMBL" id="JH687406">
    <property type="protein sequence ID" value="EIM79338.1"/>
    <property type="molecule type" value="Genomic_DNA"/>
</dbReference>